<evidence type="ECO:0000259" key="5">
    <source>
        <dbReference type="Pfam" id="PF00248"/>
    </source>
</evidence>
<dbReference type="PANTHER" id="PTHR43364:SF17">
    <property type="entry name" value="ALDO KETO REDUCTASE"/>
    <property type="match status" value="1"/>
</dbReference>
<dbReference type="EMBL" id="FNVQ01000004">
    <property type="protein sequence ID" value="SEG77792.1"/>
    <property type="molecule type" value="Genomic_DNA"/>
</dbReference>
<dbReference type="InterPro" id="IPR036812">
    <property type="entry name" value="NAD(P)_OxRdtase_dom_sf"/>
</dbReference>
<organism evidence="6 7">
    <name type="scientific">Marinobacterium lutimaris</name>
    <dbReference type="NCBI Taxonomy" id="568106"/>
    <lineage>
        <taxon>Bacteria</taxon>
        <taxon>Pseudomonadati</taxon>
        <taxon>Pseudomonadota</taxon>
        <taxon>Gammaproteobacteria</taxon>
        <taxon>Oceanospirillales</taxon>
        <taxon>Oceanospirillaceae</taxon>
        <taxon>Marinobacterium</taxon>
    </lineage>
</organism>
<evidence type="ECO:0000256" key="3">
    <source>
        <dbReference type="ARBA" id="ARBA00038157"/>
    </source>
</evidence>
<feature type="domain" description="NADP-dependent oxidoreductase" evidence="5">
    <location>
        <begin position="15"/>
        <end position="334"/>
    </location>
</feature>
<dbReference type="NCBIfam" id="NF007912">
    <property type="entry name" value="PRK10625.1"/>
    <property type="match status" value="1"/>
</dbReference>
<dbReference type="FunFam" id="3.20.20.100:FF:000005">
    <property type="entry name" value="NADP(H)-dependent aldo-keto reductase"/>
    <property type="match status" value="1"/>
</dbReference>
<gene>
    <name evidence="6" type="ORF">SAMN05444390_104299</name>
</gene>
<name>A0A1H6CXN0_9GAMM</name>
<sequence>MEYKQLGRSDLRVSRIALGTMTFGRTNTEAEAFEQMDYALDAGVNLIDAAEMYPVPTDPAYQGNTERYIGNWMKARGSRDKVVLATKVAGPGEQISYLRPNLHLDRANIRKALEDSLSRLQTDYVDLYQLHWPDRVANYFGKLAYGHRPEKDGTPILETLQVLGELVDEGKIRYIGLSNETAWGTMKYLQLAELHNLPRPISVQNPYNLLNRSLEVGLSEVMLREEVDLLAYSPMAFGVLSGKYLGGARPEGSRLVEFPQFARYLSEQGQAATEAYVNLAKNAGLDPAMMALAYVNSRDFLGSNIIGATKMEQLRANIASVDLQLSDELVEQIEVLHNRYTYPCP</sequence>
<evidence type="ECO:0000313" key="7">
    <source>
        <dbReference type="Proteomes" id="UP000236745"/>
    </source>
</evidence>
<dbReference type="OrthoDB" id="9772407at2"/>
<accession>A0A1H6CXN0</accession>
<dbReference type="AlphaFoldDB" id="A0A1H6CXN0"/>
<evidence type="ECO:0000256" key="1">
    <source>
        <dbReference type="ARBA" id="ARBA00022857"/>
    </source>
</evidence>
<reference evidence="6 7" key="1">
    <citation type="submission" date="2016-10" db="EMBL/GenBank/DDBJ databases">
        <authorList>
            <person name="de Groot N.N."/>
        </authorList>
    </citation>
    <scope>NUCLEOTIDE SEQUENCE [LARGE SCALE GENOMIC DNA]</scope>
    <source>
        <strain evidence="6 7">DSM 22012</strain>
    </source>
</reference>
<keyword evidence="1" id="KW-0521">NADP</keyword>
<protein>
    <recommendedName>
        <fullName evidence="4">Protein tas</fullName>
    </recommendedName>
</protein>
<dbReference type="SUPFAM" id="SSF51430">
    <property type="entry name" value="NAD(P)-linked oxidoreductase"/>
    <property type="match status" value="1"/>
</dbReference>
<proteinExistence type="inferred from homology"/>
<evidence type="ECO:0000313" key="6">
    <source>
        <dbReference type="EMBL" id="SEG77792.1"/>
    </source>
</evidence>
<dbReference type="CDD" id="cd19094">
    <property type="entry name" value="AKR_Tas-like"/>
    <property type="match status" value="1"/>
</dbReference>
<evidence type="ECO:0000256" key="4">
    <source>
        <dbReference type="ARBA" id="ARBA00070119"/>
    </source>
</evidence>
<dbReference type="PANTHER" id="PTHR43364">
    <property type="entry name" value="NADH-SPECIFIC METHYLGLYOXAL REDUCTASE-RELATED"/>
    <property type="match status" value="1"/>
</dbReference>
<dbReference type="GO" id="GO:0016491">
    <property type="term" value="F:oxidoreductase activity"/>
    <property type="evidence" value="ECO:0007669"/>
    <property type="project" value="UniProtKB-KW"/>
</dbReference>
<dbReference type="Gene3D" id="3.20.20.100">
    <property type="entry name" value="NADP-dependent oxidoreductase domain"/>
    <property type="match status" value="1"/>
</dbReference>
<dbReference type="RefSeq" id="WP_104004674.1">
    <property type="nucleotide sequence ID" value="NZ_FNVQ01000004.1"/>
</dbReference>
<dbReference type="Pfam" id="PF00248">
    <property type="entry name" value="Aldo_ket_red"/>
    <property type="match status" value="1"/>
</dbReference>
<keyword evidence="2" id="KW-0560">Oxidoreductase</keyword>
<comment type="similarity">
    <text evidence="3">Belongs to the aldo/keto reductase family. Aldo/keto reductase 2 subfamily.</text>
</comment>
<dbReference type="Proteomes" id="UP000236745">
    <property type="component" value="Unassembled WGS sequence"/>
</dbReference>
<keyword evidence="7" id="KW-1185">Reference proteome</keyword>
<dbReference type="InterPro" id="IPR050523">
    <property type="entry name" value="AKR_Detox_Biosynth"/>
</dbReference>
<evidence type="ECO:0000256" key="2">
    <source>
        <dbReference type="ARBA" id="ARBA00023002"/>
    </source>
</evidence>
<dbReference type="InterPro" id="IPR023210">
    <property type="entry name" value="NADP_OxRdtase_dom"/>
</dbReference>